<protein>
    <submittedName>
        <fullName evidence="2">Uncharacterized protein</fullName>
    </submittedName>
</protein>
<evidence type="ECO:0000256" key="1">
    <source>
        <dbReference type="SAM" id="Coils"/>
    </source>
</evidence>
<dbReference type="EMBL" id="JABFAF010000004">
    <property type="protein sequence ID" value="MBA0853183.1"/>
    <property type="molecule type" value="Genomic_DNA"/>
</dbReference>
<feature type="coiled-coil region" evidence="1">
    <location>
        <begin position="44"/>
        <end position="110"/>
    </location>
</feature>
<sequence>MRAFIISVNEAAWEAIEDKWVRPIVAIVDGTTHLKEISKYIDEEQRLTSLLQAFELNLEEAKHDKMGLTKNKAFSVQNVVPTVIQIVKNIDEFKKQLALLIKSMKRLSKKGTKLDDNGIKKNTIKCYKYKGFDLFQSECANTKKKEKSLAITWSDEESFDVK</sequence>
<gene>
    <name evidence="2" type="ORF">Goshw_014513</name>
</gene>
<evidence type="ECO:0000313" key="2">
    <source>
        <dbReference type="EMBL" id="MBA0853183.1"/>
    </source>
</evidence>
<dbReference type="AlphaFoldDB" id="A0A7J9L3B7"/>
<proteinExistence type="predicted"/>
<comment type="caution">
    <text evidence="2">The sequence shown here is derived from an EMBL/GenBank/DDBJ whole genome shotgun (WGS) entry which is preliminary data.</text>
</comment>
<reference evidence="2 3" key="1">
    <citation type="journal article" date="2019" name="Genome Biol. Evol.">
        <title>Insights into the evolution of the New World diploid cottons (Gossypium, subgenus Houzingenia) based on genome sequencing.</title>
        <authorList>
            <person name="Grover C.E."/>
            <person name="Arick M.A. 2nd"/>
            <person name="Thrash A."/>
            <person name="Conover J.L."/>
            <person name="Sanders W.S."/>
            <person name="Peterson D.G."/>
            <person name="Frelichowski J.E."/>
            <person name="Scheffler J.A."/>
            <person name="Scheffler B.E."/>
            <person name="Wendel J.F."/>
        </authorList>
    </citation>
    <scope>NUCLEOTIDE SEQUENCE [LARGE SCALE GENOMIC DNA]</scope>
    <source>
        <strain evidence="2">1</strain>
        <tissue evidence="2">Leaf</tissue>
    </source>
</reference>
<keyword evidence="1" id="KW-0175">Coiled coil</keyword>
<organism evidence="2 3">
    <name type="scientific">Gossypium schwendimanii</name>
    <name type="common">Cotton</name>
    <dbReference type="NCBI Taxonomy" id="34291"/>
    <lineage>
        <taxon>Eukaryota</taxon>
        <taxon>Viridiplantae</taxon>
        <taxon>Streptophyta</taxon>
        <taxon>Embryophyta</taxon>
        <taxon>Tracheophyta</taxon>
        <taxon>Spermatophyta</taxon>
        <taxon>Magnoliopsida</taxon>
        <taxon>eudicotyledons</taxon>
        <taxon>Gunneridae</taxon>
        <taxon>Pentapetalae</taxon>
        <taxon>rosids</taxon>
        <taxon>malvids</taxon>
        <taxon>Malvales</taxon>
        <taxon>Malvaceae</taxon>
        <taxon>Malvoideae</taxon>
        <taxon>Gossypium</taxon>
    </lineage>
</organism>
<accession>A0A7J9L3B7</accession>
<keyword evidence="3" id="KW-1185">Reference proteome</keyword>
<evidence type="ECO:0000313" key="3">
    <source>
        <dbReference type="Proteomes" id="UP000593576"/>
    </source>
</evidence>
<name>A0A7J9L3B7_GOSSC</name>
<dbReference type="Proteomes" id="UP000593576">
    <property type="component" value="Unassembled WGS sequence"/>
</dbReference>